<dbReference type="InterPro" id="IPR039261">
    <property type="entry name" value="FNR_nucleotide-bd"/>
</dbReference>
<dbReference type="PROSITE" id="PS51384">
    <property type="entry name" value="FAD_FR"/>
    <property type="match status" value="1"/>
</dbReference>
<dbReference type="InterPro" id="IPR001041">
    <property type="entry name" value="2Fe-2S_ferredoxin-type"/>
</dbReference>
<dbReference type="RefSeq" id="WP_194673941.1">
    <property type="nucleotide sequence ID" value="NZ_JADKRP010000001.1"/>
</dbReference>
<proteinExistence type="predicted"/>
<dbReference type="Proteomes" id="UP000634579">
    <property type="component" value="Unassembled WGS sequence"/>
</dbReference>
<evidence type="ECO:0000259" key="2">
    <source>
        <dbReference type="PROSITE" id="PS51384"/>
    </source>
</evidence>
<dbReference type="InterPro" id="IPR012675">
    <property type="entry name" value="Beta-grasp_dom_sf"/>
</dbReference>
<feature type="domain" description="FAD-binding FR-type" evidence="2">
    <location>
        <begin position="5"/>
        <end position="107"/>
    </location>
</feature>
<dbReference type="PANTHER" id="PTHR30212:SF2">
    <property type="entry name" value="PROTEIN YIIM"/>
    <property type="match status" value="1"/>
</dbReference>
<dbReference type="GO" id="GO:0051537">
    <property type="term" value="F:2 iron, 2 sulfur cluster binding"/>
    <property type="evidence" value="ECO:0007669"/>
    <property type="project" value="InterPro"/>
</dbReference>
<name>A0A8I0SH04_9MICO</name>
<dbReference type="EMBL" id="JADKRP010000001">
    <property type="protein sequence ID" value="MBF4629639.1"/>
    <property type="molecule type" value="Genomic_DNA"/>
</dbReference>
<dbReference type="AlphaFoldDB" id="A0A8I0SH04"/>
<dbReference type="SUPFAM" id="SSF54292">
    <property type="entry name" value="2Fe-2S ferredoxin-like"/>
    <property type="match status" value="1"/>
</dbReference>
<dbReference type="InterPro" id="IPR052353">
    <property type="entry name" value="Benzoxazolinone_Detox_Enz"/>
</dbReference>
<sequence>MHRTSDQIPLVVTGITRESTRILSIDLSAPDGAELPPWEPGAHIDVQLITRHQRQYSLCGDHRDRHAYRIAVLREDLSRGASMYIHDFLRVGSPVRARAPRNLFPLVPADEHLLLAAGIGITPLLPMAHQLHDAGTPWSLRYAARHAADVPFARELDDLGPDVTIHAGDRDGRLDLNALLTDVRPGTAVYACGPSRFLAAVDDAMTTWPTGALHLERFEPKVLLTRPNTPFTVRTARSGITVEVPADRSMLQALTGRDLRIGGSCHRGVCGTCAVTVVEGDIEHRDSLTTDPASRVMYPCVSRATTAEIVVDL</sequence>
<organism evidence="3 4">
    <name type="scientific">Clavibacter phaseoli</name>
    <dbReference type="NCBI Taxonomy" id="1734031"/>
    <lineage>
        <taxon>Bacteria</taxon>
        <taxon>Bacillati</taxon>
        <taxon>Actinomycetota</taxon>
        <taxon>Actinomycetes</taxon>
        <taxon>Micrococcales</taxon>
        <taxon>Microbacteriaceae</taxon>
        <taxon>Clavibacter</taxon>
    </lineage>
</organism>
<evidence type="ECO:0000313" key="4">
    <source>
        <dbReference type="Proteomes" id="UP000634579"/>
    </source>
</evidence>
<dbReference type="SUPFAM" id="SSF63380">
    <property type="entry name" value="Riboflavin synthase domain-like"/>
    <property type="match status" value="1"/>
</dbReference>
<dbReference type="Pfam" id="PF00111">
    <property type="entry name" value="Fer2"/>
    <property type="match status" value="1"/>
</dbReference>
<accession>A0A8I0SH04</accession>
<dbReference type="PROSITE" id="PS51085">
    <property type="entry name" value="2FE2S_FER_2"/>
    <property type="match status" value="1"/>
</dbReference>
<dbReference type="PRINTS" id="PR00409">
    <property type="entry name" value="PHDIOXRDTASE"/>
</dbReference>
<dbReference type="PROSITE" id="PS00197">
    <property type="entry name" value="2FE2S_FER_1"/>
    <property type="match status" value="1"/>
</dbReference>
<comment type="caution">
    <text evidence="3">The sequence shown here is derived from an EMBL/GenBank/DDBJ whole genome shotgun (WGS) entry which is preliminary data.</text>
</comment>
<dbReference type="CDD" id="cd06185">
    <property type="entry name" value="PDR_like"/>
    <property type="match status" value="1"/>
</dbReference>
<dbReference type="InterPro" id="IPR036010">
    <property type="entry name" value="2Fe-2S_ferredoxin-like_sf"/>
</dbReference>
<dbReference type="InterPro" id="IPR017927">
    <property type="entry name" value="FAD-bd_FR_type"/>
</dbReference>
<protein>
    <submittedName>
        <fullName evidence="3">Oxidoreductase</fullName>
    </submittedName>
</protein>
<dbReference type="Gene3D" id="2.40.30.10">
    <property type="entry name" value="Translation factors"/>
    <property type="match status" value="1"/>
</dbReference>
<dbReference type="InterPro" id="IPR017938">
    <property type="entry name" value="Riboflavin_synthase-like_b-brl"/>
</dbReference>
<dbReference type="CDD" id="cd00207">
    <property type="entry name" value="fer2"/>
    <property type="match status" value="1"/>
</dbReference>
<dbReference type="Gene3D" id="3.10.20.30">
    <property type="match status" value="1"/>
</dbReference>
<gene>
    <name evidence="3" type="ORF">ITJ42_00225</name>
</gene>
<keyword evidence="4" id="KW-1185">Reference proteome</keyword>
<dbReference type="InterPro" id="IPR006058">
    <property type="entry name" value="2Fe2S_fd_BS"/>
</dbReference>
<feature type="domain" description="2Fe-2S ferredoxin-type" evidence="1">
    <location>
        <begin position="229"/>
        <end position="313"/>
    </location>
</feature>
<evidence type="ECO:0000313" key="3">
    <source>
        <dbReference type="EMBL" id="MBF4629639.1"/>
    </source>
</evidence>
<dbReference type="GO" id="GO:0016491">
    <property type="term" value="F:oxidoreductase activity"/>
    <property type="evidence" value="ECO:0007669"/>
    <property type="project" value="InterPro"/>
</dbReference>
<reference evidence="3 4" key="1">
    <citation type="submission" date="2020-10" db="EMBL/GenBank/DDBJ databases">
        <title>Draft genome sequences of plant-associated actinobacteria.</title>
        <authorList>
            <person name="Tarlachkov S.V."/>
            <person name="Starodumova I.P."/>
            <person name="Dorofeeva L.V."/>
            <person name="Prisyazhnaya N.V."/>
            <person name="Roubtsova T.V."/>
            <person name="Chizhov V.N."/>
            <person name="Nadler S.A."/>
            <person name="Subbotin S.A."/>
            <person name="Evtushenko L.I."/>
        </authorList>
    </citation>
    <scope>NUCLEOTIDE SEQUENCE [LARGE SCALE GENOMIC DNA]</scope>
    <source>
        <strain evidence="3 4">VKM Ac-2886</strain>
    </source>
</reference>
<dbReference type="SUPFAM" id="SSF52343">
    <property type="entry name" value="Ferredoxin reductase-like, C-terminal NADP-linked domain"/>
    <property type="match status" value="1"/>
</dbReference>
<dbReference type="PANTHER" id="PTHR30212">
    <property type="entry name" value="PROTEIN YIIM"/>
    <property type="match status" value="1"/>
</dbReference>
<dbReference type="Gene3D" id="3.40.50.80">
    <property type="entry name" value="Nucleotide-binding domain of ferredoxin-NADP reductase (FNR) module"/>
    <property type="match status" value="1"/>
</dbReference>
<evidence type="ECO:0000259" key="1">
    <source>
        <dbReference type="PROSITE" id="PS51085"/>
    </source>
</evidence>